<feature type="transmembrane region" description="Helical" evidence="1">
    <location>
        <begin position="20"/>
        <end position="42"/>
    </location>
</feature>
<dbReference type="OrthoDB" id="8252524at2"/>
<protein>
    <submittedName>
        <fullName evidence="2">Uncharacterized protein</fullName>
    </submittedName>
</protein>
<dbReference type="EMBL" id="SPQT01000055">
    <property type="protein sequence ID" value="TFV36986.1"/>
    <property type="molecule type" value="Genomic_DNA"/>
</dbReference>
<name>A0A4Y9L2F5_9BRAD</name>
<evidence type="ECO:0000313" key="2">
    <source>
        <dbReference type="EMBL" id="TFV36986.1"/>
    </source>
</evidence>
<keyword evidence="1" id="KW-1133">Transmembrane helix</keyword>
<dbReference type="Proteomes" id="UP000297966">
    <property type="component" value="Unassembled WGS sequence"/>
</dbReference>
<dbReference type="AlphaFoldDB" id="A0A4Y9L2F5"/>
<keyword evidence="3" id="KW-1185">Reference proteome</keyword>
<organism evidence="2 3">
    <name type="scientific">Bradyrhizobium niftali</name>
    <dbReference type="NCBI Taxonomy" id="2560055"/>
    <lineage>
        <taxon>Bacteria</taxon>
        <taxon>Pseudomonadati</taxon>
        <taxon>Pseudomonadota</taxon>
        <taxon>Alphaproteobacteria</taxon>
        <taxon>Hyphomicrobiales</taxon>
        <taxon>Nitrobacteraceae</taxon>
        <taxon>Bradyrhizobium</taxon>
    </lineage>
</organism>
<comment type="caution">
    <text evidence="2">The sequence shown here is derived from an EMBL/GenBank/DDBJ whole genome shotgun (WGS) entry which is preliminary data.</text>
</comment>
<reference evidence="2 3" key="1">
    <citation type="submission" date="2019-03" db="EMBL/GenBank/DDBJ databases">
        <title>Bradyrhizobium diversity isolated from nodules of Chamaecrista fasciculata.</title>
        <authorList>
            <person name="Klepa M.S."/>
            <person name="Urquiaga M.O."/>
            <person name="Hungria M."/>
            <person name="Delamuta J.R."/>
        </authorList>
    </citation>
    <scope>NUCLEOTIDE SEQUENCE [LARGE SCALE GENOMIC DNA]</scope>
    <source>
        <strain evidence="2 3">CNPSo 3448</strain>
    </source>
</reference>
<keyword evidence="1" id="KW-0812">Transmembrane</keyword>
<keyword evidence="1" id="KW-0472">Membrane</keyword>
<gene>
    <name evidence="2" type="ORF">E4K65_44280</name>
</gene>
<dbReference type="RefSeq" id="WP_135179445.1">
    <property type="nucleotide sequence ID" value="NZ_SPQT01000055.1"/>
</dbReference>
<evidence type="ECO:0000313" key="3">
    <source>
        <dbReference type="Proteomes" id="UP000297966"/>
    </source>
</evidence>
<proteinExistence type="predicted"/>
<sequence>MSRKSVLSRARAVVEPELPLRAYFLSVGGALLLLLLAADWVLPAPSPSRLTDSHSALPPIRIHSERRGPEAAVIDTSGFGQRPAPAEHDIGQSQLPETEVGDAIVRDDDDNPAVAAADPRLRESLAQLQPALHDRAGRGSPYEIAARRRRLAPARPRKLWRSARHPGFQISRYAFVPN</sequence>
<evidence type="ECO:0000256" key="1">
    <source>
        <dbReference type="SAM" id="Phobius"/>
    </source>
</evidence>
<accession>A0A4Y9L2F5</accession>